<proteinExistence type="predicted"/>
<name>A0AAV2F8W4_9ROSI</name>
<sequence>MVKRPREEYQTALLTTPLTLRRNPSRTQTHCKDPYFLPLEPNASETSVDTPRVILTEGIKSKRRLRFRPSAPVFRRQRRGRKRVNQVEHMGANLGRARDLYIVSEMARTCRAGQLELKG</sequence>
<evidence type="ECO:0000313" key="2">
    <source>
        <dbReference type="EMBL" id="CAL1394223.1"/>
    </source>
</evidence>
<organism evidence="2 3">
    <name type="scientific">Linum trigynum</name>
    <dbReference type="NCBI Taxonomy" id="586398"/>
    <lineage>
        <taxon>Eukaryota</taxon>
        <taxon>Viridiplantae</taxon>
        <taxon>Streptophyta</taxon>
        <taxon>Embryophyta</taxon>
        <taxon>Tracheophyta</taxon>
        <taxon>Spermatophyta</taxon>
        <taxon>Magnoliopsida</taxon>
        <taxon>eudicotyledons</taxon>
        <taxon>Gunneridae</taxon>
        <taxon>Pentapetalae</taxon>
        <taxon>rosids</taxon>
        <taxon>fabids</taxon>
        <taxon>Malpighiales</taxon>
        <taxon>Linaceae</taxon>
        <taxon>Linum</taxon>
    </lineage>
</organism>
<accession>A0AAV2F8W4</accession>
<protein>
    <submittedName>
        <fullName evidence="2">Uncharacterized protein</fullName>
    </submittedName>
</protein>
<feature type="region of interest" description="Disordered" evidence="1">
    <location>
        <begin position="19"/>
        <end position="43"/>
    </location>
</feature>
<gene>
    <name evidence="2" type="ORF">LTRI10_LOCUS34741</name>
</gene>
<dbReference type="AlphaFoldDB" id="A0AAV2F8W4"/>
<dbReference type="Proteomes" id="UP001497516">
    <property type="component" value="Chromosome 6"/>
</dbReference>
<reference evidence="2 3" key="1">
    <citation type="submission" date="2024-04" db="EMBL/GenBank/DDBJ databases">
        <authorList>
            <person name="Fracassetti M."/>
        </authorList>
    </citation>
    <scope>NUCLEOTIDE SEQUENCE [LARGE SCALE GENOMIC DNA]</scope>
</reference>
<evidence type="ECO:0000313" key="3">
    <source>
        <dbReference type="Proteomes" id="UP001497516"/>
    </source>
</evidence>
<keyword evidence="3" id="KW-1185">Reference proteome</keyword>
<evidence type="ECO:0000256" key="1">
    <source>
        <dbReference type="SAM" id="MobiDB-lite"/>
    </source>
</evidence>
<dbReference type="EMBL" id="OZ034819">
    <property type="protein sequence ID" value="CAL1394223.1"/>
    <property type="molecule type" value="Genomic_DNA"/>
</dbReference>